<feature type="region of interest" description="Disordered" evidence="1">
    <location>
        <begin position="553"/>
        <end position="584"/>
    </location>
</feature>
<evidence type="ECO:0000256" key="1">
    <source>
        <dbReference type="SAM" id="MobiDB-lite"/>
    </source>
</evidence>
<proteinExistence type="predicted"/>
<accession>A0ABP8LMP9</accession>
<dbReference type="PANTHER" id="PTHR42736">
    <property type="entry name" value="PROTEIN-GLUTAMINE GAMMA-GLUTAMYLTRANSFERASE"/>
    <property type="match status" value="1"/>
</dbReference>
<feature type="transmembrane region" description="Helical" evidence="2">
    <location>
        <begin position="73"/>
        <end position="92"/>
    </location>
</feature>
<feature type="domain" description="Transglutaminase-like" evidence="3">
    <location>
        <begin position="472"/>
        <end position="543"/>
    </location>
</feature>
<evidence type="ECO:0000313" key="5">
    <source>
        <dbReference type="Proteomes" id="UP001500622"/>
    </source>
</evidence>
<keyword evidence="2" id="KW-1133">Transmembrane helix</keyword>
<evidence type="ECO:0000313" key="4">
    <source>
        <dbReference type="EMBL" id="GAA4432677.1"/>
    </source>
</evidence>
<dbReference type="Proteomes" id="UP001500622">
    <property type="component" value="Unassembled WGS sequence"/>
</dbReference>
<gene>
    <name evidence="4" type="ORF">GCM10023169_38720</name>
</gene>
<name>A0ABP8LMP9_9MICO</name>
<organism evidence="4 5">
    <name type="scientific">Georgenia halophila</name>
    <dbReference type="NCBI Taxonomy" id="620889"/>
    <lineage>
        <taxon>Bacteria</taxon>
        <taxon>Bacillati</taxon>
        <taxon>Actinomycetota</taxon>
        <taxon>Actinomycetes</taxon>
        <taxon>Micrococcales</taxon>
        <taxon>Bogoriellaceae</taxon>
        <taxon>Georgenia</taxon>
    </lineage>
</organism>
<feature type="transmembrane region" description="Helical" evidence="2">
    <location>
        <begin position="600"/>
        <end position="625"/>
    </location>
</feature>
<dbReference type="Pfam" id="PF11992">
    <property type="entry name" value="TgpA_N"/>
    <property type="match status" value="1"/>
</dbReference>
<evidence type="ECO:0000256" key="2">
    <source>
        <dbReference type="SAM" id="Phobius"/>
    </source>
</evidence>
<feature type="transmembrane region" description="Helical" evidence="2">
    <location>
        <begin position="136"/>
        <end position="154"/>
    </location>
</feature>
<dbReference type="InterPro" id="IPR002931">
    <property type="entry name" value="Transglutaminase-like"/>
</dbReference>
<dbReference type="SMART" id="SM00460">
    <property type="entry name" value="TGc"/>
    <property type="match status" value="1"/>
</dbReference>
<dbReference type="RefSeq" id="WP_345218601.1">
    <property type="nucleotide sequence ID" value="NZ_BAABGN010000013.1"/>
</dbReference>
<feature type="transmembrane region" description="Helical" evidence="2">
    <location>
        <begin position="48"/>
        <end position="66"/>
    </location>
</feature>
<feature type="transmembrane region" description="Helical" evidence="2">
    <location>
        <begin position="185"/>
        <end position="201"/>
    </location>
</feature>
<keyword evidence="5" id="KW-1185">Reference proteome</keyword>
<dbReference type="EMBL" id="BAABGN010000013">
    <property type="protein sequence ID" value="GAA4432677.1"/>
    <property type="molecule type" value="Genomic_DNA"/>
</dbReference>
<feature type="transmembrane region" description="Helical" evidence="2">
    <location>
        <begin position="161"/>
        <end position="179"/>
    </location>
</feature>
<dbReference type="InterPro" id="IPR021878">
    <property type="entry name" value="TgpA_N"/>
</dbReference>
<dbReference type="SUPFAM" id="SSF54001">
    <property type="entry name" value="Cysteine proteinases"/>
    <property type="match status" value="1"/>
</dbReference>
<dbReference type="PANTHER" id="PTHR42736:SF1">
    <property type="entry name" value="PROTEIN-GLUTAMINE GAMMA-GLUTAMYLTRANSFERASE"/>
    <property type="match status" value="1"/>
</dbReference>
<dbReference type="InterPro" id="IPR052901">
    <property type="entry name" value="Bact_TGase-like"/>
</dbReference>
<keyword evidence="2" id="KW-0472">Membrane</keyword>
<dbReference type="InterPro" id="IPR038765">
    <property type="entry name" value="Papain-like_cys_pep_sf"/>
</dbReference>
<sequence>MRESEARQGTIGAVGQLLAQRWVDVAVIATLVVVACVPLQAVFGTARLAVAVVGGVLLGTAVAVVAAGRRWGVLPVLAGVLVLFVVFSALGAPETALGGVVPTPETIGAVGRGVVTSWKDVVTILPPLGAGRNMLTAPYVVALVASCVAVTVALRTRRPASALVVPAVVLAGSILLGTIDVTTAIPLGLGMVAVALVWASWRTGRLHANRWPGVAALVLVGLVAGTGAGLLAPPAGRLVLREHVQPPPDLHDYPSPLAGFRQHVKDHRDQTILTVENLPDGAEVRLATLDEYDGTAWSAADPESGTGDYLRIGDRIEPDLNKDLTTATMTIGAYEGVWVPTVGKPYDLDFRGPRSEELTRGFYFNRATGTGLTTVGLREGDSYEVLLDVPPHPTDSQLEGAPLSDIALPEVVYPDVITTAGQLMAGEASTPIARIRAIEQALQEGYFSHGLEGEAPSLAGHGAARLDSLLGGEDPMVGDEEQYAAAMGLILRSLSIPARVVMGFEAQSGGGDGGPVELTGDDVSAWVEVAFEGHGWVPFYPTPDEDRIWQDEETVPQSVPQPQVLQPPPPAQEPPEAPPSDRQDVDIEDDELEEDAPLPMALYVTLGAVGALLLLLAPLLVIVAVKLRRRRRRRNTGTPSARVAGGWAEMLDAVTDLGVDVSRTATRSQAAGEIVGTLAAPPSKGKKRGAEPVDAATVRADALATSADAGTFGPVPPDEGGAAVYWKQVDASLSGLRTAVGRRRWWRARISARSLGKARRRPGRAERR</sequence>
<feature type="transmembrane region" description="Helical" evidence="2">
    <location>
        <begin position="213"/>
        <end position="232"/>
    </location>
</feature>
<evidence type="ECO:0000259" key="3">
    <source>
        <dbReference type="SMART" id="SM00460"/>
    </source>
</evidence>
<dbReference type="Gene3D" id="3.10.620.30">
    <property type="match status" value="1"/>
</dbReference>
<dbReference type="Pfam" id="PF01841">
    <property type="entry name" value="Transglut_core"/>
    <property type="match status" value="1"/>
</dbReference>
<reference evidence="5" key="1">
    <citation type="journal article" date="2019" name="Int. J. Syst. Evol. Microbiol.">
        <title>The Global Catalogue of Microorganisms (GCM) 10K type strain sequencing project: providing services to taxonomists for standard genome sequencing and annotation.</title>
        <authorList>
            <consortium name="The Broad Institute Genomics Platform"/>
            <consortium name="The Broad Institute Genome Sequencing Center for Infectious Disease"/>
            <person name="Wu L."/>
            <person name="Ma J."/>
        </authorList>
    </citation>
    <scope>NUCLEOTIDE SEQUENCE [LARGE SCALE GENOMIC DNA]</scope>
    <source>
        <strain evidence="5">JCM 17810</strain>
    </source>
</reference>
<feature type="transmembrane region" description="Helical" evidence="2">
    <location>
        <begin position="21"/>
        <end position="42"/>
    </location>
</feature>
<comment type="caution">
    <text evidence="4">The sequence shown here is derived from an EMBL/GenBank/DDBJ whole genome shotgun (WGS) entry which is preliminary data.</text>
</comment>
<protein>
    <submittedName>
        <fullName evidence="4">Transglutaminase-like domain-containing protein</fullName>
    </submittedName>
</protein>
<feature type="compositionally biased region" description="Pro residues" evidence="1">
    <location>
        <begin position="565"/>
        <end position="578"/>
    </location>
</feature>
<keyword evidence="2" id="KW-0812">Transmembrane</keyword>